<feature type="transmembrane region" description="Helical" evidence="1">
    <location>
        <begin position="21"/>
        <end position="41"/>
    </location>
</feature>
<proteinExistence type="predicted"/>
<evidence type="ECO:0000313" key="2">
    <source>
        <dbReference type="EMBL" id="QJA89322.1"/>
    </source>
</evidence>
<accession>A0A6M3L665</accession>
<dbReference type="AlphaFoldDB" id="A0A6M3L665"/>
<keyword evidence="1" id="KW-0812">Transmembrane</keyword>
<keyword evidence="1" id="KW-0472">Membrane</keyword>
<sequence length="133" mass="15444">MDKELEELKKMMDLFPKNTGLLPAPIFPQLLIWLGQMQKVLKEALDTKKEDDFVIVQAVSIQIHIISYFIAFMRIWSALTKENILTMSAESLIEFVNSIKSTEHERTENTDKINNFLSDLEFLLEKTDGHKDN</sequence>
<reference evidence="2" key="1">
    <citation type="submission" date="2020-03" db="EMBL/GenBank/DDBJ databases">
        <title>The deep terrestrial virosphere.</title>
        <authorList>
            <person name="Holmfeldt K."/>
            <person name="Nilsson E."/>
            <person name="Simone D."/>
            <person name="Lopez-Fernandez M."/>
            <person name="Wu X."/>
            <person name="de Brujin I."/>
            <person name="Lundin D."/>
            <person name="Andersson A."/>
            <person name="Bertilsson S."/>
            <person name="Dopson M."/>
        </authorList>
    </citation>
    <scope>NUCLEOTIDE SEQUENCE</scope>
    <source>
        <strain evidence="2">MM415B02574</strain>
    </source>
</reference>
<gene>
    <name evidence="2" type="ORF">MM415B02574_0013</name>
</gene>
<organism evidence="2">
    <name type="scientific">viral metagenome</name>
    <dbReference type="NCBI Taxonomy" id="1070528"/>
    <lineage>
        <taxon>unclassified sequences</taxon>
        <taxon>metagenomes</taxon>
        <taxon>organismal metagenomes</taxon>
    </lineage>
</organism>
<protein>
    <submittedName>
        <fullName evidence="2">Uncharacterized protein</fullName>
    </submittedName>
</protein>
<name>A0A6M3L665_9ZZZZ</name>
<evidence type="ECO:0000256" key="1">
    <source>
        <dbReference type="SAM" id="Phobius"/>
    </source>
</evidence>
<dbReference type="EMBL" id="MT142838">
    <property type="protein sequence ID" value="QJA89322.1"/>
    <property type="molecule type" value="Genomic_DNA"/>
</dbReference>
<feature type="transmembrane region" description="Helical" evidence="1">
    <location>
        <begin position="53"/>
        <end position="73"/>
    </location>
</feature>
<keyword evidence="1" id="KW-1133">Transmembrane helix</keyword>